<evidence type="ECO:0000313" key="2">
    <source>
        <dbReference type="Proteomes" id="UP000289886"/>
    </source>
</evidence>
<organism evidence="1 2">
    <name type="scientific">Acipenser ruthenus</name>
    <name type="common">Sterlet sturgeon</name>
    <dbReference type="NCBI Taxonomy" id="7906"/>
    <lineage>
        <taxon>Eukaryota</taxon>
        <taxon>Metazoa</taxon>
        <taxon>Chordata</taxon>
        <taxon>Craniata</taxon>
        <taxon>Vertebrata</taxon>
        <taxon>Euteleostomi</taxon>
        <taxon>Actinopterygii</taxon>
        <taxon>Chondrostei</taxon>
        <taxon>Acipenseriformes</taxon>
        <taxon>Acipenseridae</taxon>
        <taxon>Acipenser</taxon>
    </lineage>
</organism>
<name>A0A444UMW9_ACIRT</name>
<evidence type="ECO:0000313" key="1">
    <source>
        <dbReference type="EMBL" id="RXM36474.1"/>
    </source>
</evidence>
<dbReference type="GO" id="GO:0003697">
    <property type="term" value="F:single-stranded DNA binding"/>
    <property type="evidence" value="ECO:0007669"/>
    <property type="project" value="InterPro"/>
</dbReference>
<protein>
    <submittedName>
        <fullName evidence="1">Uncharacterized protein</fullName>
    </submittedName>
</protein>
<dbReference type="PANTHER" id="PTHR14944:SF3">
    <property type="entry name" value="SI:CH73-71D17.2"/>
    <property type="match status" value="1"/>
</dbReference>
<comment type="caution">
    <text evidence="1">The sequence shown here is derived from an EMBL/GenBank/DDBJ whole genome shotgun (WGS) entry which is preliminary data.</text>
</comment>
<dbReference type="EMBL" id="SCEB01214230">
    <property type="protein sequence ID" value="RXM36474.1"/>
    <property type="molecule type" value="Genomic_DNA"/>
</dbReference>
<dbReference type="InterPro" id="IPR040893">
    <property type="entry name" value="RADX"/>
</dbReference>
<reference evidence="1 2" key="1">
    <citation type="submission" date="2019-01" db="EMBL/GenBank/DDBJ databases">
        <title>Draft Genome and Complete Hox-Cluster Characterization of the Sterlet Sturgeon (Acipenser ruthenus).</title>
        <authorList>
            <person name="Wei Q."/>
        </authorList>
    </citation>
    <scope>NUCLEOTIDE SEQUENCE [LARGE SCALE GENOMIC DNA]</scope>
    <source>
        <strain evidence="1">WHYD16114868_AA</strain>
        <tissue evidence="1">Blood</tissue>
    </source>
</reference>
<proteinExistence type="predicted"/>
<sequence>MASRSPRSRGSCVLQRALSPRDGSVFSAARYRRTCKEPLYLIALDRYKTDPASQCHFSPVSAPHGFLYDATLSDGDCRVRVSLHPNLNPLLQNNALRCGSEVYDVQFAVEFDEARLGGRCRTFQVLGLETGGPAFQRLRGLNLQSLPWFGRSDGDDEAAVAPSLARRACYLPLWDCDDYFGDAWESPALRAESPDHHSENDADEEGKQMAGFELRLPLHSSLIRSGFL</sequence>
<dbReference type="Proteomes" id="UP000289886">
    <property type="component" value="Unassembled WGS sequence"/>
</dbReference>
<keyword evidence="2" id="KW-1185">Reference proteome</keyword>
<dbReference type="AlphaFoldDB" id="A0A444UMW9"/>
<gene>
    <name evidence="1" type="ORF">EOD39_21501</name>
</gene>
<accession>A0A444UMW9</accession>
<dbReference type="PANTHER" id="PTHR14944">
    <property type="entry name" value="RPA-RELATED PROTEIN RADX"/>
    <property type="match status" value="1"/>
</dbReference>